<dbReference type="InterPro" id="IPR027266">
    <property type="entry name" value="TrmE/GcvT-like"/>
</dbReference>
<dbReference type="InterPro" id="IPR028896">
    <property type="entry name" value="GcvT/YgfZ/DmdA"/>
</dbReference>
<dbReference type="GO" id="GO:0005739">
    <property type="term" value="C:mitochondrion"/>
    <property type="evidence" value="ECO:0007669"/>
    <property type="project" value="UniProtKB-SubCell"/>
</dbReference>
<dbReference type="Gene3D" id="2.40.30.110">
    <property type="entry name" value="Aminomethyltransferase beta-barrel domains"/>
    <property type="match status" value="1"/>
</dbReference>
<dbReference type="Gene3D" id="1.25.40.150">
    <property type="entry name" value="V-type ATPase, subunit H, C-terminal domain"/>
    <property type="match status" value="1"/>
</dbReference>
<dbReference type="InterPro" id="IPR011989">
    <property type="entry name" value="ARM-like"/>
</dbReference>
<dbReference type="GO" id="GO:0008483">
    <property type="term" value="F:transaminase activity"/>
    <property type="evidence" value="ECO:0007669"/>
    <property type="project" value="UniProtKB-KW"/>
</dbReference>
<dbReference type="PANTHER" id="PTHR43757:SF2">
    <property type="entry name" value="AMINOMETHYLTRANSFERASE, MITOCHONDRIAL"/>
    <property type="match status" value="1"/>
</dbReference>
<feature type="domain" description="GCVT N-terminal" evidence="15">
    <location>
        <begin position="579"/>
        <end position="851"/>
    </location>
</feature>
<dbReference type="EC" id="2.1.2.10" evidence="5"/>
<keyword evidence="10" id="KW-0809">Transit peptide</keyword>
<dbReference type="Proteomes" id="UP000258309">
    <property type="component" value="Unassembled WGS sequence"/>
</dbReference>
<dbReference type="GO" id="GO:0005960">
    <property type="term" value="C:glycine cleavage complex"/>
    <property type="evidence" value="ECO:0007669"/>
    <property type="project" value="InterPro"/>
</dbReference>
<dbReference type="Pfam" id="PF01571">
    <property type="entry name" value="GCV_T"/>
    <property type="match status" value="1"/>
</dbReference>
<dbReference type="SUPFAM" id="SSF101790">
    <property type="entry name" value="Aminomethyltransferase beta-barrel domain"/>
    <property type="match status" value="1"/>
</dbReference>
<evidence type="ECO:0000313" key="18">
    <source>
        <dbReference type="EMBL" id="RFU35929.1"/>
    </source>
</evidence>
<evidence type="ECO:0000313" key="19">
    <source>
        <dbReference type="Proteomes" id="UP000258309"/>
    </source>
</evidence>
<dbReference type="OrthoDB" id="10263536at2759"/>
<dbReference type="InterPro" id="IPR038497">
    <property type="entry name" value="ATPase_V1-cplx_hsu_C_sf"/>
</dbReference>
<dbReference type="GO" id="GO:0046961">
    <property type="term" value="F:proton-transporting ATPase activity, rotational mechanism"/>
    <property type="evidence" value="ECO:0007669"/>
    <property type="project" value="InterPro"/>
</dbReference>
<dbReference type="PANTHER" id="PTHR43757">
    <property type="entry name" value="AMINOMETHYLTRANSFERASE"/>
    <property type="match status" value="1"/>
</dbReference>
<gene>
    <name evidence="18" type="ORF">B7463_g321</name>
</gene>
<dbReference type="InterPro" id="IPR006223">
    <property type="entry name" value="GcvT"/>
</dbReference>
<comment type="subcellular location">
    <subcellularLocation>
        <location evidence="1">Mitochondrion</location>
    </subcellularLocation>
</comment>
<dbReference type="EMBL" id="NCSJ02000003">
    <property type="protein sequence ID" value="RFU35929.1"/>
    <property type="molecule type" value="Genomic_DNA"/>
</dbReference>
<dbReference type="NCBIfam" id="NF001567">
    <property type="entry name" value="PRK00389.1"/>
    <property type="match status" value="1"/>
</dbReference>
<dbReference type="GO" id="GO:0006546">
    <property type="term" value="P:glycine catabolic process"/>
    <property type="evidence" value="ECO:0007669"/>
    <property type="project" value="InterPro"/>
</dbReference>
<dbReference type="FunFam" id="4.10.1250.10:FF:000002">
    <property type="entry name" value="Aminomethyltransferase"/>
    <property type="match status" value="1"/>
</dbReference>
<evidence type="ECO:0000256" key="1">
    <source>
        <dbReference type="ARBA" id="ARBA00004173"/>
    </source>
</evidence>
<protein>
    <recommendedName>
        <fullName evidence="5">aminomethyltransferase</fullName>
        <ecNumber evidence="5">2.1.2.10</ecNumber>
    </recommendedName>
    <alternativeName>
        <fullName evidence="13">Glycine cleavage system T protein</fullName>
    </alternativeName>
</protein>
<dbReference type="Gene3D" id="4.10.1250.10">
    <property type="entry name" value="Aminomethyltransferase fragment"/>
    <property type="match status" value="1"/>
</dbReference>
<sequence length="969" mass="106866">MSLDPPTYLFSLQNNIRGRPIPWEGAVRAGTISEDQLSKIRAVDKVRKEQRKQTIEADLGGYRTLFLGGDNKPSVFEAAARRADVVQYLLVLLGDLLDSIPDLSKALSEHPNPFKSFIPLLAQPTSPEDTIPLLTSTVLTTLIAASPSSSIQTKSALPKLYSYLSLLAKSTDGGLQDIAVLQYSALLRGKESRQIFWAQRNETVVPLIDILKAASNVNTNGDSASTLFSGSSTPRGGPEGSLGGGVGLQLLYHVLLVIWQLSFEGVVVGEGLESEYEFIFLYTQLLKLSPKEKTTRLLISTLYNLLSSDQKILLPAATLARLPALLQNLNGRHLTDPDLLEDVQNLTEMLDEYTKTQTNFDEYYAEVNTGHLRWSPPHRSPTFWAENARRILEHENGELPRKLAEIMSKPWDNDKQVLAIACNDVGWLVKEVPEKRYQLEKLGLKRRVMELMAESDETVRWESLNALGGWLNYLIISPFIPSLACKFHILNNNFNSPSMKRFRAVKSLGDVTIARTPPTLTSRPLSIAVSRSFGSIYINSVSRTTKLDLRRFSSPLAISHLVRYASSSSSNEALRKTPLYDLHIANGGKMVPFGGHHMPVQYSSLSIGDSHRFTRSHASLFDVSHMVQHHFSGPGATAFLERVTPAALKTLPAHHSTLSTLLWPITGGIVDDTIVTRLEPELFYVVTNADCREKDLKYFAEQLKEFKEQGGEKVEWNILEGQGLVALQGPLAEEILRSVMADPNEVNLKELFFGQSAFITIRLSNGQLSSPLHVSRGGYTGEDGFEISIKPEETVAVTKTLLETATPERLQLAGLGARDSLRLEAGMCLYGHDLDDTTTPVEGSLSWVVGKERRKDGGFHGDEVILKQLVPKSKGGSGVERRRVGLIVEGAPAREGTEIINENGEKIGHITSGCPSPTLGKNIAIAYIKDGFHKNGTPVEVVVRGKKRKAQVAKMPFVPSKFWKGDAKA</sequence>
<keyword evidence="19" id="KW-1185">Reference proteome</keyword>
<comment type="subunit">
    <text evidence="4">The glycine cleavage system is composed of four proteins: P, T, L and H.</text>
</comment>
<keyword evidence="7" id="KW-0032">Aminotransferase</keyword>
<evidence type="ECO:0000256" key="12">
    <source>
        <dbReference type="ARBA" id="ARBA00023128"/>
    </source>
</evidence>
<comment type="catalytic activity">
    <reaction evidence="14">
        <text>N(6)-[(R)-S(8)-aminomethyldihydrolipoyl]-L-lysyl-[protein] + (6S)-5,6,7,8-tetrahydrofolate = N(6)-[(R)-dihydrolipoyl]-L-lysyl-[protein] + (6R)-5,10-methylene-5,6,7,8-tetrahydrofolate + NH4(+)</text>
        <dbReference type="Rhea" id="RHEA:16945"/>
        <dbReference type="Rhea" id="RHEA-COMP:10475"/>
        <dbReference type="Rhea" id="RHEA-COMP:10492"/>
        <dbReference type="ChEBI" id="CHEBI:15636"/>
        <dbReference type="ChEBI" id="CHEBI:28938"/>
        <dbReference type="ChEBI" id="CHEBI:57453"/>
        <dbReference type="ChEBI" id="CHEBI:83100"/>
        <dbReference type="ChEBI" id="CHEBI:83143"/>
        <dbReference type="EC" id="2.1.2.10"/>
    </reaction>
</comment>
<dbReference type="FunFam" id="2.40.30.110:FF:000002">
    <property type="entry name" value="Aminomethyltransferase"/>
    <property type="match status" value="1"/>
</dbReference>
<feature type="non-terminal residue" evidence="18">
    <location>
        <position position="1"/>
    </location>
</feature>
<dbReference type="InterPro" id="IPR016024">
    <property type="entry name" value="ARM-type_fold"/>
</dbReference>
<dbReference type="AlphaFoldDB" id="A0A3E2HRE0"/>
<feature type="non-terminal residue" evidence="18">
    <location>
        <position position="969"/>
    </location>
</feature>
<dbReference type="InterPro" id="IPR029043">
    <property type="entry name" value="GcvT/YgfZ_C"/>
</dbReference>
<keyword evidence="9" id="KW-0375">Hydrogen ion transport</keyword>
<evidence type="ECO:0000256" key="4">
    <source>
        <dbReference type="ARBA" id="ARBA00011690"/>
    </source>
</evidence>
<evidence type="ECO:0000256" key="7">
    <source>
        <dbReference type="ARBA" id="ARBA00022576"/>
    </source>
</evidence>
<evidence type="ECO:0000256" key="10">
    <source>
        <dbReference type="ARBA" id="ARBA00022946"/>
    </source>
</evidence>
<dbReference type="Pfam" id="PF08669">
    <property type="entry name" value="GCV_T_C"/>
    <property type="match status" value="1"/>
</dbReference>
<evidence type="ECO:0000256" key="11">
    <source>
        <dbReference type="ARBA" id="ARBA00023065"/>
    </source>
</evidence>
<dbReference type="InterPro" id="IPR004908">
    <property type="entry name" value="ATPase_V1-cplx_hsu"/>
</dbReference>
<dbReference type="InterPro" id="IPR011987">
    <property type="entry name" value="ATPase_V1-cplx_hsu_C"/>
</dbReference>
<evidence type="ECO:0000256" key="6">
    <source>
        <dbReference type="ARBA" id="ARBA00022448"/>
    </source>
</evidence>
<evidence type="ECO:0000259" key="17">
    <source>
        <dbReference type="Pfam" id="PF11698"/>
    </source>
</evidence>
<name>A0A3E2HRE0_SCYLI</name>
<dbReference type="GO" id="GO:0000221">
    <property type="term" value="C:vacuolar proton-transporting V-type ATPase, V1 domain"/>
    <property type="evidence" value="ECO:0007669"/>
    <property type="project" value="InterPro"/>
</dbReference>
<dbReference type="SUPFAM" id="SSF103025">
    <property type="entry name" value="Folate-binding domain"/>
    <property type="match status" value="1"/>
</dbReference>
<evidence type="ECO:0000256" key="14">
    <source>
        <dbReference type="ARBA" id="ARBA00047665"/>
    </source>
</evidence>
<reference evidence="18 19" key="1">
    <citation type="submission" date="2018-05" db="EMBL/GenBank/DDBJ databases">
        <title>Draft genome sequence of Scytalidium lignicola DSM 105466, a ubiquitous saprotrophic fungus.</title>
        <authorList>
            <person name="Buettner E."/>
            <person name="Gebauer A.M."/>
            <person name="Hofrichter M."/>
            <person name="Liers C."/>
            <person name="Kellner H."/>
        </authorList>
    </citation>
    <scope>NUCLEOTIDE SEQUENCE [LARGE SCALE GENOMIC DNA]</scope>
    <source>
        <strain evidence="18 19">DSM 105466</strain>
    </source>
</reference>
<organism evidence="18 19">
    <name type="scientific">Scytalidium lignicola</name>
    <name type="common">Hyphomycete</name>
    <dbReference type="NCBI Taxonomy" id="5539"/>
    <lineage>
        <taxon>Eukaryota</taxon>
        <taxon>Fungi</taxon>
        <taxon>Dikarya</taxon>
        <taxon>Ascomycota</taxon>
        <taxon>Pezizomycotina</taxon>
        <taxon>Leotiomycetes</taxon>
        <taxon>Leotiomycetes incertae sedis</taxon>
        <taxon>Scytalidium</taxon>
    </lineage>
</organism>
<evidence type="ECO:0000256" key="9">
    <source>
        <dbReference type="ARBA" id="ARBA00022781"/>
    </source>
</evidence>
<dbReference type="FunFam" id="1.25.10.10:FF:000326">
    <property type="entry name" value="V-type proton ATPase subunit H"/>
    <property type="match status" value="1"/>
</dbReference>
<dbReference type="Gene3D" id="1.25.10.10">
    <property type="entry name" value="Leucine-rich Repeat Variant"/>
    <property type="match status" value="1"/>
</dbReference>
<accession>A0A3E2HRE0</accession>
<keyword evidence="12" id="KW-0496">Mitochondrion</keyword>
<feature type="domain" description="Aminomethyltransferase C-terminal" evidence="16">
    <location>
        <begin position="881"/>
        <end position="958"/>
    </location>
</feature>
<dbReference type="Pfam" id="PF11698">
    <property type="entry name" value="V-ATPase_H_C"/>
    <property type="match status" value="1"/>
</dbReference>
<comment type="similarity">
    <text evidence="3">Belongs to the V-ATPase H subunit family.</text>
</comment>
<dbReference type="NCBIfam" id="TIGR00528">
    <property type="entry name" value="gcvT"/>
    <property type="match status" value="1"/>
</dbReference>
<comment type="similarity">
    <text evidence="2">Belongs to the GcvT family.</text>
</comment>
<feature type="domain" description="ATPase V1 complex subunit H C-terminal" evidence="17">
    <location>
        <begin position="357"/>
        <end position="471"/>
    </location>
</feature>
<dbReference type="InterPro" id="IPR013977">
    <property type="entry name" value="GcvT_C"/>
</dbReference>
<dbReference type="FunFam" id="3.30.70.1400:FF:000001">
    <property type="entry name" value="Aminomethyltransferase"/>
    <property type="match status" value="1"/>
</dbReference>
<dbReference type="Gene3D" id="3.30.70.1400">
    <property type="entry name" value="Aminomethyltransferase beta-barrel domains"/>
    <property type="match status" value="1"/>
</dbReference>
<dbReference type="GO" id="GO:0004047">
    <property type="term" value="F:aminomethyltransferase activity"/>
    <property type="evidence" value="ECO:0007669"/>
    <property type="project" value="UniProtKB-EC"/>
</dbReference>
<evidence type="ECO:0000259" key="16">
    <source>
        <dbReference type="Pfam" id="PF08669"/>
    </source>
</evidence>
<evidence type="ECO:0000256" key="2">
    <source>
        <dbReference type="ARBA" id="ARBA00008609"/>
    </source>
</evidence>
<dbReference type="FunFam" id="1.25.40.150:FF:000002">
    <property type="entry name" value="V-type proton ATPase subunit H"/>
    <property type="match status" value="1"/>
</dbReference>
<comment type="caution">
    <text evidence="18">The sequence shown here is derived from an EMBL/GenBank/DDBJ whole genome shotgun (WGS) entry which is preliminary data.</text>
</comment>
<evidence type="ECO:0000256" key="13">
    <source>
        <dbReference type="ARBA" id="ARBA00031395"/>
    </source>
</evidence>
<dbReference type="Pfam" id="PF03224">
    <property type="entry name" value="V-ATPase_H_N"/>
    <property type="match status" value="1"/>
</dbReference>
<keyword evidence="6" id="KW-0813">Transport</keyword>
<dbReference type="SUPFAM" id="SSF48371">
    <property type="entry name" value="ARM repeat"/>
    <property type="match status" value="1"/>
</dbReference>
<proteinExistence type="inferred from homology"/>
<keyword evidence="11" id="KW-0406">Ion transport</keyword>
<evidence type="ECO:0000259" key="15">
    <source>
        <dbReference type="Pfam" id="PF01571"/>
    </source>
</evidence>
<dbReference type="Gene3D" id="3.30.1360.120">
    <property type="entry name" value="Probable tRNA modification gtpase trme, domain 1"/>
    <property type="match status" value="1"/>
</dbReference>
<evidence type="ECO:0000256" key="3">
    <source>
        <dbReference type="ARBA" id="ARBA00008613"/>
    </source>
</evidence>
<dbReference type="STRING" id="5539.A0A3E2HRE0"/>
<keyword evidence="8" id="KW-0808">Transferase</keyword>
<evidence type="ECO:0000256" key="8">
    <source>
        <dbReference type="ARBA" id="ARBA00022679"/>
    </source>
</evidence>
<evidence type="ECO:0000256" key="5">
    <source>
        <dbReference type="ARBA" id="ARBA00012616"/>
    </source>
</evidence>
<dbReference type="InterPro" id="IPR006222">
    <property type="entry name" value="GCVT_N"/>
</dbReference>